<name>A0A953LEA3_9BACT</name>
<dbReference type="RefSeq" id="WP_222581266.1">
    <property type="nucleotide sequence ID" value="NZ_JAHVHU010000017.1"/>
</dbReference>
<dbReference type="GO" id="GO:0006629">
    <property type="term" value="P:lipid metabolic process"/>
    <property type="evidence" value="ECO:0007669"/>
    <property type="project" value="InterPro"/>
</dbReference>
<dbReference type="AlphaFoldDB" id="A0A953LEA3"/>
<dbReference type="PANTHER" id="PTHR46211">
    <property type="entry name" value="GLYCEROPHOSPHORYL DIESTER PHOSPHODIESTERASE"/>
    <property type="match status" value="1"/>
</dbReference>
<evidence type="ECO:0000313" key="2">
    <source>
        <dbReference type="EMBL" id="MBY5959729.1"/>
    </source>
</evidence>
<organism evidence="2 3">
    <name type="scientific">Membranihabitans marinus</name>
    <dbReference type="NCBI Taxonomy" id="1227546"/>
    <lineage>
        <taxon>Bacteria</taxon>
        <taxon>Pseudomonadati</taxon>
        <taxon>Bacteroidota</taxon>
        <taxon>Saprospiria</taxon>
        <taxon>Saprospirales</taxon>
        <taxon>Saprospiraceae</taxon>
        <taxon>Membranihabitans</taxon>
    </lineage>
</organism>
<dbReference type="InterPro" id="IPR030395">
    <property type="entry name" value="GP_PDE_dom"/>
</dbReference>
<proteinExistence type="predicted"/>
<accession>A0A953LEA3</accession>
<dbReference type="InterPro" id="IPR017946">
    <property type="entry name" value="PLC-like_Pdiesterase_TIM-brl"/>
</dbReference>
<dbReference type="EMBL" id="JAHVHU010000017">
    <property type="protein sequence ID" value="MBY5959729.1"/>
    <property type="molecule type" value="Genomic_DNA"/>
</dbReference>
<dbReference type="Pfam" id="PF03009">
    <property type="entry name" value="GDPD"/>
    <property type="match status" value="1"/>
</dbReference>
<dbReference type="GO" id="GO:0008081">
    <property type="term" value="F:phosphoric diester hydrolase activity"/>
    <property type="evidence" value="ECO:0007669"/>
    <property type="project" value="InterPro"/>
</dbReference>
<evidence type="ECO:0000259" key="1">
    <source>
        <dbReference type="PROSITE" id="PS51704"/>
    </source>
</evidence>
<protein>
    <recommendedName>
        <fullName evidence="1">GP-PDE domain-containing protein</fullName>
    </recommendedName>
</protein>
<reference evidence="2" key="1">
    <citation type="submission" date="2021-06" db="EMBL/GenBank/DDBJ databases">
        <title>44 bacteria genomes isolated from Dapeng, Shenzhen.</title>
        <authorList>
            <person name="Zheng W."/>
            <person name="Yu S."/>
            <person name="Huang Y."/>
        </authorList>
    </citation>
    <scope>NUCLEOTIDE SEQUENCE</scope>
    <source>
        <strain evidence="2">DP5N28-2</strain>
    </source>
</reference>
<dbReference type="Proteomes" id="UP000753961">
    <property type="component" value="Unassembled WGS sequence"/>
</dbReference>
<dbReference type="PROSITE" id="PS51257">
    <property type="entry name" value="PROKAR_LIPOPROTEIN"/>
    <property type="match status" value="1"/>
</dbReference>
<dbReference type="PANTHER" id="PTHR46211:SF14">
    <property type="entry name" value="GLYCEROPHOSPHODIESTER PHOSPHODIESTERASE"/>
    <property type="match status" value="1"/>
</dbReference>
<dbReference type="Gene3D" id="3.20.20.190">
    <property type="entry name" value="Phosphatidylinositol (PI) phosphodiesterase"/>
    <property type="match status" value="1"/>
</dbReference>
<comment type="caution">
    <text evidence="2">The sequence shown here is derived from an EMBL/GenBank/DDBJ whole genome shotgun (WGS) entry which is preliminary data.</text>
</comment>
<gene>
    <name evidence="2" type="ORF">KUV50_16365</name>
</gene>
<evidence type="ECO:0000313" key="3">
    <source>
        <dbReference type="Proteomes" id="UP000753961"/>
    </source>
</evidence>
<keyword evidence="3" id="KW-1185">Reference proteome</keyword>
<dbReference type="SUPFAM" id="SSF51695">
    <property type="entry name" value="PLC-like phosphodiesterases"/>
    <property type="match status" value="1"/>
</dbReference>
<dbReference type="PROSITE" id="PS51704">
    <property type="entry name" value="GP_PDE"/>
    <property type="match status" value="1"/>
</dbReference>
<sequence>MIKNIFRLFLCSLLVVSCADSSERGSGDFKGVTAHRGNSGEFPENTIPAFESAIELGVDWAELDIHRTRDGKLVVIHDINTERVGDKSLEIARSTYEELLEVDVATQFRKEHGLNYQECPPQSPPLLEDVLALFVQQKRTRISIQPKVDCVAQAIHIIEEMGARHMVGFNDRSLQYMSTVKELAGDIPVFWDRPAKTDIDEDIQVALAHGFETIVIRHNGITPEKVEKLKANGFGVGAWTVNEEGRMADLLHMGVERIYTDQPRLLIELQQKLKVQ</sequence>
<feature type="domain" description="GP-PDE" evidence="1">
    <location>
        <begin position="30"/>
        <end position="270"/>
    </location>
</feature>